<proteinExistence type="inferred from homology"/>
<dbReference type="Gene3D" id="3.40.50.1470">
    <property type="entry name" value="Peptidyl-tRNA hydrolase"/>
    <property type="match status" value="1"/>
</dbReference>
<feature type="compositionally biased region" description="Polar residues" evidence="8">
    <location>
        <begin position="214"/>
        <end position="230"/>
    </location>
</feature>
<dbReference type="InterPro" id="IPR018171">
    <property type="entry name" value="Pept_tRNA_hydro_CS"/>
</dbReference>
<name>A0AA35RE72_GEOBA</name>
<reference evidence="9" key="1">
    <citation type="submission" date="2023-03" db="EMBL/GenBank/DDBJ databases">
        <authorList>
            <person name="Steffen K."/>
            <person name="Cardenas P."/>
        </authorList>
    </citation>
    <scope>NUCLEOTIDE SEQUENCE</scope>
</reference>
<keyword evidence="4" id="KW-0694">RNA-binding</keyword>
<protein>
    <recommendedName>
        <fullName evidence="1 6">Peptidyl-tRNA hydrolase</fullName>
        <ecNumber evidence="1 6">3.1.1.29</ecNumber>
    </recommendedName>
</protein>
<evidence type="ECO:0000256" key="6">
    <source>
        <dbReference type="RuleBase" id="RU000673"/>
    </source>
</evidence>
<dbReference type="EC" id="3.1.1.29" evidence="1 6"/>
<evidence type="ECO:0000256" key="3">
    <source>
        <dbReference type="ARBA" id="ARBA00022801"/>
    </source>
</evidence>
<comment type="similarity">
    <text evidence="5 7">Belongs to the PTH family.</text>
</comment>
<dbReference type="AlphaFoldDB" id="A0AA35RE72"/>
<dbReference type="PROSITE" id="PS01196">
    <property type="entry name" value="PEPT_TRNA_HYDROL_2"/>
    <property type="match status" value="1"/>
</dbReference>
<evidence type="ECO:0000256" key="1">
    <source>
        <dbReference type="ARBA" id="ARBA00013260"/>
    </source>
</evidence>
<dbReference type="PANTHER" id="PTHR17224">
    <property type="entry name" value="PEPTIDYL-TRNA HYDROLASE"/>
    <property type="match status" value="1"/>
</dbReference>
<evidence type="ECO:0000313" key="9">
    <source>
        <dbReference type="EMBL" id="CAI8009830.1"/>
    </source>
</evidence>
<gene>
    <name evidence="9" type="ORF">GBAR_LOCUS6557</name>
</gene>
<dbReference type="PANTHER" id="PTHR17224:SF1">
    <property type="entry name" value="PEPTIDYL-TRNA HYDROLASE"/>
    <property type="match status" value="1"/>
</dbReference>
<dbReference type="InterPro" id="IPR036416">
    <property type="entry name" value="Pept_tRNA_hydro_sf"/>
</dbReference>
<dbReference type="GO" id="GO:0000049">
    <property type="term" value="F:tRNA binding"/>
    <property type="evidence" value="ECO:0007669"/>
    <property type="project" value="UniProtKB-KW"/>
</dbReference>
<evidence type="ECO:0000256" key="2">
    <source>
        <dbReference type="ARBA" id="ARBA00022555"/>
    </source>
</evidence>
<comment type="caution">
    <text evidence="9">The sequence shown here is derived from an EMBL/GenBank/DDBJ whole genome shotgun (WGS) entry which is preliminary data.</text>
</comment>
<dbReference type="EMBL" id="CASHTH010000994">
    <property type="protein sequence ID" value="CAI8009830.1"/>
    <property type="molecule type" value="Genomic_DNA"/>
</dbReference>
<comment type="catalytic activity">
    <reaction evidence="6">
        <text>an N-acyl-L-alpha-aminoacyl-tRNA + H2O = an N-acyl-L-amino acid + a tRNA + H(+)</text>
        <dbReference type="Rhea" id="RHEA:54448"/>
        <dbReference type="Rhea" id="RHEA-COMP:10123"/>
        <dbReference type="Rhea" id="RHEA-COMP:13883"/>
        <dbReference type="ChEBI" id="CHEBI:15377"/>
        <dbReference type="ChEBI" id="CHEBI:15378"/>
        <dbReference type="ChEBI" id="CHEBI:59874"/>
        <dbReference type="ChEBI" id="CHEBI:78442"/>
        <dbReference type="ChEBI" id="CHEBI:138191"/>
        <dbReference type="EC" id="3.1.1.29"/>
    </reaction>
</comment>
<dbReference type="CDD" id="cd00462">
    <property type="entry name" value="PTH"/>
    <property type="match status" value="1"/>
</dbReference>
<dbReference type="HAMAP" id="MF_00083">
    <property type="entry name" value="Pept_tRNA_hydro_bact"/>
    <property type="match status" value="1"/>
</dbReference>
<evidence type="ECO:0000256" key="7">
    <source>
        <dbReference type="RuleBase" id="RU004320"/>
    </source>
</evidence>
<keyword evidence="3 6" id="KW-0378">Hydrolase</keyword>
<keyword evidence="10" id="KW-1185">Reference proteome</keyword>
<accession>A0AA35RE72</accession>
<dbReference type="Pfam" id="PF01195">
    <property type="entry name" value="Pept_tRNA_hydro"/>
    <property type="match status" value="1"/>
</dbReference>
<dbReference type="NCBIfam" id="TIGR00447">
    <property type="entry name" value="pth"/>
    <property type="match status" value="1"/>
</dbReference>
<sequence length="245" mass="26268">MSDTAIIVGLGNPGPRFADTRHNVGWKVLDLLSEQLQISLNERRPKAVLGTGYHADQRVVLAKPRTFMNNSGEAVEYLLARFGGNGRNLVIIYDEMARLPGRIRLRAAGSDAGHNGIRSVIQAVGGTGFPRVRIGIGAPPAGLVARDYVLGRFDDQESEAILGAVDRAAAAVRCLLVEGIDAAMNRFNQDPKAVDDPSESTPQSPSQPPRSEGSDTGSRSRLQGKISSGQDEQRRGNTHQNGQGH</sequence>
<keyword evidence="2" id="KW-0820">tRNA-binding</keyword>
<evidence type="ECO:0000256" key="5">
    <source>
        <dbReference type="ARBA" id="ARBA00038063"/>
    </source>
</evidence>
<dbReference type="PROSITE" id="PS01195">
    <property type="entry name" value="PEPT_TRNA_HYDROL_1"/>
    <property type="match status" value="1"/>
</dbReference>
<dbReference type="SUPFAM" id="SSF53178">
    <property type="entry name" value="Peptidyl-tRNA hydrolase-like"/>
    <property type="match status" value="1"/>
</dbReference>
<evidence type="ECO:0000256" key="8">
    <source>
        <dbReference type="SAM" id="MobiDB-lite"/>
    </source>
</evidence>
<dbReference type="GO" id="GO:0004045">
    <property type="term" value="F:peptidyl-tRNA hydrolase activity"/>
    <property type="evidence" value="ECO:0007669"/>
    <property type="project" value="UniProtKB-EC"/>
</dbReference>
<evidence type="ECO:0000313" key="10">
    <source>
        <dbReference type="Proteomes" id="UP001174909"/>
    </source>
</evidence>
<dbReference type="InterPro" id="IPR001328">
    <property type="entry name" value="Pept_tRNA_hydro"/>
</dbReference>
<dbReference type="Proteomes" id="UP001174909">
    <property type="component" value="Unassembled WGS sequence"/>
</dbReference>
<dbReference type="FunFam" id="3.40.50.1470:FF:000001">
    <property type="entry name" value="Peptidyl-tRNA hydrolase"/>
    <property type="match status" value="1"/>
</dbReference>
<feature type="region of interest" description="Disordered" evidence="8">
    <location>
        <begin position="189"/>
        <end position="245"/>
    </location>
</feature>
<evidence type="ECO:0000256" key="4">
    <source>
        <dbReference type="ARBA" id="ARBA00022884"/>
    </source>
</evidence>
<organism evidence="9 10">
    <name type="scientific">Geodia barretti</name>
    <name type="common">Barrett's horny sponge</name>
    <dbReference type="NCBI Taxonomy" id="519541"/>
    <lineage>
        <taxon>Eukaryota</taxon>
        <taxon>Metazoa</taxon>
        <taxon>Porifera</taxon>
        <taxon>Demospongiae</taxon>
        <taxon>Heteroscleromorpha</taxon>
        <taxon>Tetractinellida</taxon>
        <taxon>Astrophorina</taxon>
        <taxon>Geodiidae</taxon>
        <taxon>Geodia</taxon>
    </lineage>
</organism>